<dbReference type="RefSeq" id="WP_031589734.1">
    <property type="nucleotide sequence ID" value="NZ_JNKN01000040.1"/>
</dbReference>
<dbReference type="Pfam" id="PF04229">
    <property type="entry name" value="GrpB"/>
    <property type="match status" value="1"/>
</dbReference>
<dbReference type="InterPro" id="IPR007344">
    <property type="entry name" value="GrpB/CoaE"/>
</dbReference>
<evidence type="ECO:0000313" key="2">
    <source>
        <dbReference type="Proteomes" id="UP000051841"/>
    </source>
</evidence>
<proteinExistence type="predicted"/>
<keyword evidence="2" id="KW-1185">Reference proteome</keyword>
<reference evidence="1 2" key="1">
    <citation type="journal article" date="2015" name="Genome Announc.">
        <title>Expanding the biotechnology potential of lactobacilli through comparative genomics of 213 strains and associated genera.</title>
        <authorList>
            <person name="Sun Z."/>
            <person name="Harris H.M."/>
            <person name="McCann A."/>
            <person name="Guo C."/>
            <person name="Argimon S."/>
            <person name="Zhang W."/>
            <person name="Yang X."/>
            <person name="Jeffery I.B."/>
            <person name="Cooney J.C."/>
            <person name="Kagawa T.F."/>
            <person name="Liu W."/>
            <person name="Song Y."/>
            <person name="Salvetti E."/>
            <person name="Wrobel A."/>
            <person name="Rasinkangas P."/>
            <person name="Parkhill J."/>
            <person name="Rea M.C."/>
            <person name="O'Sullivan O."/>
            <person name="Ritari J."/>
            <person name="Douillard F.P."/>
            <person name="Paul Ross R."/>
            <person name="Yang R."/>
            <person name="Briner A.E."/>
            <person name="Felis G.E."/>
            <person name="de Vos W.M."/>
            <person name="Barrangou R."/>
            <person name="Klaenhammer T.R."/>
            <person name="Caufield P.W."/>
            <person name="Cui Y."/>
            <person name="Zhang H."/>
            <person name="O'Toole P.W."/>
        </authorList>
    </citation>
    <scope>NUCLEOTIDE SEQUENCE [LARGE SCALE GENOMIC DNA]</scope>
    <source>
        <strain evidence="1 2">DSM 20405</strain>
    </source>
</reference>
<dbReference type="AlphaFoldDB" id="A0A0R2GYY6"/>
<organism evidence="1 2">
    <name type="scientific">Kandleria vitulina DSM 20405</name>
    <dbReference type="NCBI Taxonomy" id="1410657"/>
    <lineage>
        <taxon>Bacteria</taxon>
        <taxon>Bacillati</taxon>
        <taxon>Bacillota</taxon>
        <taxon>Erysipelotrichia</taxon>
        <taxon>Erysipelotrichales</taxon>
        <taxon>Coprobacillaceae</taxon>
        <taxon>Kandleria</taxon>
    </lineage>
</organism>
<evidence type="ECO:0000313" key="1">
    <source>
        <dbReference type="EMBL" id="KRN45872.1"/>
    </source>
</evidence>
<sequence>MEKELTEMTLEELWTLFPIFLVPHDKKWEDNYKEIESVLKEVLQEYSIKRISHIGSTSIKNIYAKDIVDVLIEIDSNEDIEKTAQQIEKNGFYRMCNENQRISLNKGYTKKGFAKKVYHIHLRYIGDNDELYFRDYMNDHPDIAKDYEALKLSLWKKYEHNRDAYTNAKTSFIKKWTTVAKEAYGERY</sequence>
<protein>
    <recommendedName>
        <fullName evidence="3">GrpB family protein</fullName>
    </recommendedName>
</protein>
<name>A0A0R2GYY6_9FIRM</name>
<dbReference type="Gene3D" id="3.30.460.10">
    <property type="entry name" value="Beta Polymerase, domain 2"/>
    <property type="match status" value="1"/>
</dbReference>
<dbReference type="Proteomes" id="UP000051841">
    <property type="component" value="Unassembled WGS sequence"/>
</dbReference>
<dbReference type="EMBL" id="JQBL01000064">
    <property type="protein sequence ID" value="KRN45872.1"/>
    <property type="molecule type" value="Genomic_DNA"/>
</dbReference>
<comment type="caution">
    <text evidence="1">The sequence shown here is derived from an EMBL/GenBank/DDBJ whole genome shotgun (WGS) entry which is preliminary data.</text>
</comment>
<accession>A0A0R2GYY6</accession>
<dbReference type="PATRIC" id="fig|1410657.5.peg.1928"/>
<evidence type="ECO:0008006" key="3">
    <source>
        <dbReference type="Google" id="ProtNLM"/>
    </source>
</evidence>
<dbReference type="PANTHER" id="PTHR34822:SF1">
    <property type="entry name" value="GRPB FAMILY PROTEIN"/>
    <property type="match status" value="1"/>
</dbReference>
<gene>
    <name evidence="1" type="ORF">IV49_GL001866</name>
</gene>
<dbReference type="InterPro" id="IPR043519">
    <property type="entry name" value="NT_sf"/>
</dbReference>
<dbReference type="SUPFAM" id="SSF81301">
    <property type="entry name" value="Nucleotidyltransferase"/>
    <property type="match status" value="1"/>
</dbReference>
<dbReference type="PANTHER" id="PTHR34822">
    <property type="entry name" value="GRPB DOMAIN PROTEIN (AFU_ORTHOLOGUE AFUA_1G01530)"/>
    <property type="match status" value="1"/>
</dbReference>